<dbReference type="PROSITE" id="PS51257">
    <property type="entry name" value="PROKAR_LIPOPROTEIN"/>
    <property type="match status" value="1"/>
</dbReference>
<evidence type="ECO:0000313" key="1">
    <source>
        <dbReference type="EMBL" id="MVN74859.1"/>
    </source>
</evidence>
<sequence length="194" mass="20959">MRTLSRLFGLLLLGLLTGLLMFSTSSCETTRRREQADPTRSGQSISNADAALSGAASSRQIMQLTEAGVVDYKTPQSVLASALIRQFHDGTVIDRVLVRKAPGDPKDKPAYFLIGMGLNNGKFRAMALPLRGTDDGTFYLTPNADRYVLSSTGCPTCYFDFEDGQIVGTTCDDTVGGSSCTLQVLTANEVFVRR</sequence>
<dbReference type="Proteomes" id="UP000441336">
    <property type="component" value="Unassembled WGS sequence"/>
</dbReference>
<name>A0A7K1T8X3_9BACT</name>
<dbReference type="EMBL" id="WQKZ01000001">
    <property type="protein sequence ID" value="MVN74859.1"/>
    <property type="molecule type" value="Genomic_DNA"/>
</dbReference>
<comment type="caution">
    <text evidence="1">The sequence shown here is derived from an EMBL/GenBank/DDBJ whole genome shotgun (WGS) entry which is preliminary data.</text>
</comment>
<proteinExistence type="predicted"/>
<reference evidence="1 2" key="1">
    <citation type="submission" date="2019-12" db="EMBL/GenBank/DDBJ databases">
        <title>Hymenobacter sp. HMF4947 Genome sequencing and assembly.</title>
        <authorList>
            <person name="Kang H."/>
            <person name="Cha I."/>
            <person name="Kim H."/>
            <person name="Joh K."/>
        </authorList>
    </citation>
    <scope>NUCLEOTIDE SEQUENCE [LARGE SCALE GENOMIC DNA]</scope>
    <source>
        <strain evidence="1 2">HMF4947</strain>
    </source>
</reference>
<gene>
    <name evidence="1" type="ORF">GO988_00815</name>
</gene>
<dbReference type="AlphaFoldDB" id="A0A7K1T8X3"/>
<protein>
    <submittedName>
        <fullName evidence="1">Uncharacterized protein</fullName>
    </submittedName>
</protein>
<organism evidence="1 2">
    <name type="scientific">Hymenobacter ginkgonis</name>
    <dbReference type="NCBI Taxonomy" id="2682976"/>
    <lineage>
        <taxon>Bacteria</taxon>
        <taxon>Pseudomonadati</taxon>
        <taxon>Bacteroidota</taxon>
        <taxon>Cytophagia</taxon>
        <taxon>Cytophagales</taxon>
        <taxon>Hymenobacteraceae</taxon>
        <taxon>Hymenobacter</taxon>
    </lineage>
</organism>
<keyword evidence="2" id="KW-1185">Reference proteome</keyword>
<accession>A0A7K1T8X3</accession>
<evidence type="ECO:0000313" key="2">
    <source>
        <dbReference type="Proteomes" id="UP000441336"/>
    </source>
</evidence>
<dbReference type="RefSeq" id="WP_157561639.1">
    <property type="nucleotide sequence ID" value="NZ_WQKZ01000001.1"/>
</dbReference>